<evidence type="ECO:0000256" key="2">
    <source>
        <dbReference type="ARBA" id="ARBA00008670"/>
    </source>
</evidence>
<dbReference type="SMART" id="SM00207">
    <property type="entry name" value="TNF"/>
    <property type="match status" value="1"/>
</dbReference>
<keyword evidence="6" id="KW-1133">Transmembrane helix</keyword>
<evidence type="ECO:0000313" key="9">
    <source>
        <dbReference type="RefSeq" id="XP_028989188.1"/>
    </source>
</evidence>
<evidence type="ECO:0000256" key="1">
    <source>
        <dbReference type="ARBA" id="ARBA00004370"/>
    </source>
</evidence>
<dbReference type="Gene3D" id="2.60.120.40">
    <property type="match status" value="1"/>
</dbReference>
<gene>
    <name evidence="9" type="primary">LOC114845397</name>
</gene>
<evidence type="ECO:0000256" key="3">
    <source>
        <dbReference type="ARBA" id="ARBA00022514"/>
    </source>
</evidence>
<feature type="transmembrane region" description="Helical" evidence="6">
    <location>
        <begin position="49"/>
        <end position="72"/>
    </location>
</feature>
<dbReference type="AlphaFoldDB" id="A0A6P7L3L7"/>
<dbReference type="GO" id="GO:0005125">
    <property type="term" value="F:cytokine activity"/>
    <property type="evidence" value="ECO:0007669"/>
    <property type="project" value="UniProtKB-KW"/>
</dbReference>
<evidence type="ECO:0000256" key="4">
    <source>
        <dbReference type="ARBA" id="ARBA00023136"/>
    </source>
</evidence>
<dbReference type="InParanoid" id="A0A6P7L3L7"/>
<comment type="subcellular location">
    <subcellularLocation>
        <location evidence="1">Membrane</location>
    </subcellularLocation>
</comment>
<feature type="domain" description="THD" evidence="7">
    <location>
        <begin position="106"/>
        <end position="252"/>
    </location>
</feature>
<dbReference type="PANTHER" id="PTHR11471:SF24">
    <property type="entry name" value="TUMOR NECROSIS FACTOR LIGAND SUPERFAMILY MEMBER 15"/>
    <property type="match status" value="1"/>
</dbReference>
<dbReference type="SUPFAM" id="SSF49842">
    <property type="entry name" value="TNF-like"/>
    <property type="match status" value="1"/>
</dbReference>
<dbReference type="KEGG" id="bspl:114845397"/>
<dbReference type="GO" id="GO:0005615">
    <property type="term" value="C:extracellular space"/>
    <property type="evidence" value="ECO:0007669"/>
    <property type="project" value="UniProtKB-KW"/>
</dbReference>
<dbReference type="PROSITE" id="PS50049">
    <property type="entry name" value="THD_2"/>
    <property type="match status" value="1"/>
</dbReference>
<keyword evidence="8" id="KW-1185">Reference proteome</keyword>
<feature type="region of interest" description="Disordered" evidence="5">
    <location>
        <begin position="79"/>
        <end position="111"/>
    </location>
</feature>
<dbReference type="RefSeq" id="XP_028989188.1">
    <property type="nucleotide sequence ID" value="XM_029133355.3"/>
</dbReference>
<evidence type="ECO:0000256" key="6">
    <source>
        <dbReference type="SAM" id="Phobius"/>
    </source>
</evidence>
<name>A0A6P7L3L7_BETSP</name>
<dbReference type="GO" id="GO:0006955">
    <property type="term" value="P:immune response"/>
    <property type="evidence" value="ECO:0007669"/>
    <property type="project" value="InterPro"/>
</dbReference>
<accession>A0A6P7L3L7</accession>
<keyword evidence="6" id="KW-0812">Transmembrane</keyword>
<keyword evidence="3" id="KW-0202">Cytokine</keyword>
<dbReference type="OrthoDB" id="9936525at2759"/>
<dbReference type="PANTHER" id="PTHR11471">
    <property type="entry name" value="TUMOR NECROSIS FACTOR FAMILY MEMBER"/>
    <property type="match status" value="1"/>
</dbReference>
<dbReference type="GO" id="GO:0005164">
    <property type="term" value="F:tumor necrosis factor receptor binding"/>
    <property type="evidence" value="ECO:0007669"/>
    <property type="project" value="InterPro"/>
</dbReference>
<evidence type="ECO:0000259" key="7">
    <source>
        <dbReference type="PROSITE" id="PS50049"/>
    </source>
</evidence>
<dbReference type="GeneID" id="114845397"/>
<protein>
    <submittedName>
        <fullName evidence="9">Lymphotoxin-alpha-like</fullName>
    </submittedName>
</protein>
<evidence type="ECO:0000256" key="5">
    <source>
        <dbReference type="SAM" id="MobiDB-lite"/>
    </source>
</evidence>
<dbReference type="InterPro" id="IPR008983">
    <property type="entry name" value="Tumour_necrosis_fac-like_dom"/>
</dbReference>
<comment type="similarity">
    <text evidence="2">Belongs to the tumor necrosis factor family.</text>
</comment>
<dbReference type="Proteomes" id="UP000515150">
    <property type="component" value="Chromosome 19"/>
</dbReference>
<dbReference type="Pfam" id="PF00229">
    <property type="entry name" value="TNF"/>
    <property type="match status" value="1"/>
</dbReference>
<sequence length="254" mass="28395">MEMLDSGGSLIREWKSSMEHDECSCCEAHGGFRRQSPQLLQRYERSLRLLALACVLLTSLTLASVIAFVLVVRDDRASSKQPAKQPDNLSPGGEAERQQLRDGGSPRAMLTAPPDNVIQGEYLQWENETGSAFCHGGFSYSKGSLVVPEDGFYRVFLQITYSKECGSEDKCEKLELRNKVLHYHDSHAKDKCILSSFDRVSCSIGCDEQWPKSLYTSGIFELMANSLLRVTSSHPGLIAKWEHNVFFGAERLPP</sequence>
<organism evidence="8 9">
    <name type="scientific">Betta splendens</name>
    <name type="common">Siamese fighting fish</name>
    <dbReference type="NCBI Taxonomy" id="158456"/>
    <lineage>
        <taxon>Eukaryota</taxon>
        <taxon>Metazoa</taxon>
        <taxon>Chordata</taxon>
        <taxon>Craniata</taxon>
        <taxon>Vertebrata</taxon>
        <taxon>Euteleostomi</taxon>
        <taxon>Actinopterygii</taxon>
        <taxon>Neopterygii</taxon>
        <taxon>Teleostei</taxon>
        <taxon>Neoteleostei</taxon>
        <taxon>Acanthomorphata</taxon>
        <taxon>Anabantaria</taxon>
        <taxon>Anabantiformes</taxon>
        <taxon>Anabantoidei</taxon>
        <taxon>Osphronemidae</taxon>
        <taxon>Betta</taxon>
    </lineage>
</organism>
<dbReference type="InterPro" id="IPR006052">
    <property type="entry name" value="TNF_dom"/>
</dbReference>
<dbReference type="GO" id="GO:0016020">
    <property type="term" value="C:membrane"/>
    <property type="evidence" value="ECO:0007669"/>
    <property type="project" value="UniProtKB-SubCell"/>
</dbReference>
<proteinExistence type="inferred from homology"/>
<keyword evidence="4 6" id="KW-0472">Membrane</keyword>
<evidence type="ECO:0000313" key="8">
    <source>
        <dbReference type="Proteomes" id="UP000515150"/>
    </source>
</evidence>
<reference evidence="9" key="1">
    <citation type="submission" date="2025-08" db="UniProtKB">
        <authorList>
            <consortium name="RefSeq"/>
        </authorList>
    </citation>
    <scope>IDENTIFICATION</scope>
</reference>